<keyword evidence="4" id="KW-0597">Phosphoprotein</keyword>
<reference evidence="14 15" key="1">
    <citation type="submission" date="2018-01" db="EMBL/GenBank/DDBJ databases">
        <title>Genomic Encyclopedia of Type Strains, Phase III (KMG-III): the genomes of soil and plant-associated and newly described type strains.</title>
        <authorList>
            <person name="Whitman W."/>
        </authorList>
    </citation>
    <scope>NUCLEOTIDE SEQUENCE [LARGE SCALE GENOMIC DNA]</scope>
    <source>
        <strain evidence="14 15">1131</strain>
    </source>
</reference>
<comment type="catalytic activity">
    <reaction evidence="1">
        <text>ATP + protein L-histidine = ADP + protein N-phospho-L-histidine.</text>
        <dbReference type="EC" id="2.7.13.3"/>
    </reaction>
</comment>
<dbReference type="Gene3D" id="1.10.287.130">
    <property type="match status" value="1"/>
</dbReference>
<evidence type="ECO:0000256" key="10">
    <source>
        <dbReference type="ARBA" id="ARBA00023136"/>
    </source>
</evidence>
<feature type="domain" description="HAMP" evidence="13">
    <location>
        <begin position="187"/>
        <end position="238"/>
    </location>
</feature>
<proteinExistence type="predicted"/>
<dbReference type="PANTHER" id="PTHR45436">
    <property type="entry name" value="SENSOR HISTIDINE KINASE YKOH"/>
    <property type="match status" value="1"/>
</dbReference>
<evidence type="ECO:0000256" key="1">
    <source>
        <dbReference type="ARBA" id="ARBA00000085"/>
    </source>
</evidence>
<keyword evidence="8 11" id="KW-1133">Transmembrane helix</keyword>
<dbReference type="CDD" id="cd00082">
    <property type="entry name" value="HisKA"/>
    <property type="match status" value="1"/>
</dbReference>
<feature type="domain" description="Histidine kinase" evidence="12">
    <location>
        <begin position="246"/>
        <end position="456"/>
    </location>
</feature>
<keyword evidence="7 14" id="KW-0418">Kinase</keyword>
<evidence type="ECO:0000256" key="2">
    <source>
        <dbReference type="ARBA" id="ARBA00004370"/>
    </source>
</evidence>
<accession>A0A2S4LX93</accession>
<dbReference type="AlphaFoldDB" id="A0A2S4LX93"/>
<dbReference type="InterPro" id="IPR003660">
    <property type="entry name" value="HAMP_dom"/>
</dbReference>
<keyword evidence="6 11" id="KW-0812">Transmembrane</keyword>
<evidence type="ECO:0000313" key="15">
    <source>
        <dbReference type="Proteomes" id="UP000236919"/>
    </source>
</evidence>
<dbReference type="SMART" id="SM00388">
    <property type="entry name" value="HisKA"/>
    <property type="match status" value="1"/>
</dbReference>
<dbReference type="InterPro" id="IPR003594">
    <property type="entry name" value="HATPase_dom"/>
</dbReference>
<dbReference type="EC" id="2.7.13.3" evidence="3"/>
<keyword evidence="5" id="KW-0808">Transferase</keyword>
<feature type="transmembrane region" description="Helical" evidence="11">
    <location>
        <begin position="163"/>
        <end position="190"/>
    </location>
</feature>
<keyword evidence="15" id="KW-1185">Reference proteome</keyword>
<evidence type="ECO:0000256" key="11">
    <source>
        <dbReference type="SAM" id="Phobius"/>
    </source>
</evidence>
<comment type="subcellular location">
    <subcellularLocation>
        <location evidence="2">Membrane</location>
    </subcellularLocation>
</comment>
<dbReference type="Pfam" id="PF02518">
    <property type="entry name" value="HATPase_c"/>
    <property type="match status" value="1"/>
</dbReference>
<dbReference type="InterPro" id="IPR050428">
    <property type="entry name" value="TCS_sensor_his_kinase"/>
</dbReference>
<dbReference type="InterPro" id="IPR003661">
    <property type="entry name" value="HisK_dim/P_dom"/>
</dbReference>
<dbReference type="GO" id="GO:0000155">
    <property type="term" value="F:phosphorelay sensor kinase activity"/>
    <property type="evidence" value="ECO:0007669"/>
    <property type="project" value="InterPro"/>
</dbReference>
<evidence type="ECO:0000313" key="14">
    <source>
        <dbReference type="EMBL" id="POR47008.1"/>
    </source>
</evidence>
<dbReference type="SUPFAM" id="SSF55874">
    <property type="entry name" value="ATPase domain of HSP90 chaperone/DNA topoisomerase II/histidine kinase"/>
    <property type="match status" value="1"/>
</dbReference>
<evidence type="ECO:0000256" key="5">
    <source>
        <dbReference type="ARBA" id="ARBA00022679"/>
    </source>
</evidence>
<dbReference type="RefSeq" id="WP_245928428.1">
    <property type="nucleotide sequence ID" value="NZ_PQFZ01000021.1"/>
</dbReference>
<evidence type="ECO:0000259" key="12">
    <source>
        <dbReference type="PROSITE" id="PS50109"/>
    </source>
</evidence>
<evidence type="ECO:0000256" key="4">
    <source>
        <dbReference type="ARBA" id="ARBA00022553"/>
    </source>
</evidence>
<evidence type="ECO:0000256" key="3">
    <source>
        <dbReference type="ARBA" id="ARBA00012438"/>
    </source>
</evidence>
<protein>
    <recommendedName>
        <fullName evidence="3">histidine kinase</fullName>
        <ecNumber evidence="3">2.7.13.3</ecNumber>
    </recommendedName>
</protein>
<dbReference type="SUPFAM" id="SSF47384">
    <property type="entry name" value="Homodimeric domain of signal transducing histidine kinase"/>
    <property type="match status" value="1"/>
</dbReference>
<dbReference type="Pfam" id="PF08521">
    <property type="entry name" value="2CSK_N"/>
    <property type="match status" value="1"/>
</dbReference>
<evidence type="ECO:0000256" key="8">
    <source>
        <dbReference type="ARBA" id="ARBA00022989"/>
    </source>
</evidence>
<dbReference type="InterPro" id="IPR004358">
    <property type="entry name" value="Sig_transdc_His_kin-like_C"/>
</dbReference>
<evidence type="ECO:0000256" key="9">
    <source>
        <dbReference type="ARBA" id="ARBA00023012"/>
    </source>
</evidence>
<dbReference type="SMART" id="SM00387">
    <property type="entry name" value="HATPase_c"/>
    <property type="match status" value="1"/>
</dbReference>
<dbReference type="PANTHER" id="PTHR45436:SF1">
    <property type="entry name" value="SENSOR PROTEIN QSEC"/>
    <property type="match status" value="1"/>
</dbReference>
<organism evidence="14 15">
    <name type="scientific">Bosea psychrotolerans</name>
    <dbReference type="NCBI Taxonomy" id="1871628"/>
    <lineage>
        <taxon>Bacteria</taxon>
        <taxon>Pseudomonadati</taxon>
        <taxon>Pseudomonadota</taxon>
        <taxon>Alphaproteobacteria</taxon>
        <taxon>Hyphomicrobiales</taxon>
        <taxon>Boseaceae</taxon>
        <taxon>Bosea</taxon>
    </lineage>
</organism>
<keyword evidence="10 11" id="KW-0472">Membrane</keyword>
<dbReference type="PROSITE" id="PS50109">
    <property type="entry name" value="HIS_KIN"/>
    <property type="match status" value="1"/>
</dbReference>
<comment type="caution">
    <text evidence="14">The sequence shown here is derived from an EMBL/GenBank/DDBJ whole genome shotgun (WGS) entry which is preliminary data.</text>
</comment>
<dbReference type="PRINTS" id="PR00344">
    <property type="entry name" value="BCTRLSENSOR"/>
</dbReference>
<name>A0A2S4LX93_9HYPH</name>
<feature type="transmembrane region" description="Helical" evidence="11">
    <location>
        <begin position="14"/>
        <end position="36"/>
    </location>
</feature>
<dbReference type="Proteomes" id="UP000236919">
    <property type="component" value="Unassembled WGS sequence"/>
</dbReference>
<dbReference type="InterPro" id="IPR036890">
    <property type="entry name" value="HATPase_C_sf"/>
</dbReference>
<sequence length="457" mass="48440">MRERLRSSLYARSLLFIVAGVSVGAIALSVAAYSYARVAADEAYDRLLVGGAIQLAENIFVQGGVIALDPPAAALASLSAYDLVFYSVTDTRGIVVAGYPDLHFPGSVTAAQKGAILSDGTYQGSPVRIAAIGRYLSTPSVAGWAYVALAQTREARFALARDLTLRAVLIIAAMSLLTLLAGGLAIRYALAPLARIEQELAARDPNDLRPLSIETPTEIHTLVSAISMFMERLSGRIRIMQRFIGDAAHQIRTPLAALDAQVELLSTTRNAAQRQVQIERIQHRSSELRRLTNQLLSHAMVIHRSDAVAMAQLDLVALARAVLADAVPLSFHREVRIAFQAPEEAMMIAADAVSLREALSNVIHNALTHGAATALTVTVSQDGAQAMVEVFDDGPGIPASEWASVLAPFTSGSTGKGGSGLGLAIASDVIRSHGGTIRFVVRADGFAVVLVLPRVSP</sequence>
<evidence type="ECO:0000256" key="6">
    <source>
        <dbReference type="ARBA" id="ARBA00022692"/>
    </source>
</evidence>
<dbReference type="Pfam" id="PF00512">
    <property type="entry name" value="HisKA"/>
    <property type="match status" value="1"/>
</dbReference>
<evidence type="ECO:0000256" key="7">
    <source>
        <dbReference type="ARBA" id="ARBA00022777"/>
    </source>
</evidence>
<dbReference type="InterPro" id="IPR013727">
    <property type="entry name" value="2CSK_N"/>
</dbReference>
<dbReference type="Gene3D" id="3.30.565.10">
    <property type="entry name" value="Histidine kinase-like ATPase, C-terminal domain"/>
    <property type="match status" value="1"/>
</dbReference>
<dbReference type="InterPro" id="IPR036097">
    <property type="entry name" value="HisK_dim/P_sf"/>
</dbReference>
<evidence type="ECO:0000259" key="13">
    <source>
        <dbReference type="PROSITE" id="PS50885"/>
    </source>
</evidence>
<dbReference type="CDD" id="cd00075">
    <property type="entry name" value="HATPase"/>
    <property type="match status" value="1"/>
</dbReference>
<keyword evidence="9" id="KW-0902">Two-component regulatory system</keyword>
<dbReference type="EMBL" id="PQFZ01000021">
    <property type="protein sequence ID" value="POR47008.1"/>
    <property type="molecule type" value="Genomic_DNA"/>
</dbReference>
<gene>
    <name evidence="14" type="ORF">CYD53_12193</name>
</gene>
<dbReference type="PROSITE" id="PS50885">
    <property type="entry name" value="HAMP"/>
    <property type="match status" value="1"/>
</dbReference>
<dbReference type="InterPro" id="IPR005467">
    <property type="entry name" value="His_kinase_dom"/>
</dbReference>
<dbReference type="GO" id="GO:0005886">
    <property type="term" value="C:plasma membrane"/>
    <property type="evidence" value="ECO:0007669"/>
    <property type="project" value="TreeGrafter"/>
</dbReference>